<dbReference type="AlphaFoldDB" id="A0A1W6MX63"/>
<proteinExistence type="predicted"/>
<dbReference type="Proteomes" id="UP000193978">
    <property type="component" value="Chromosome"/>
</dbReference>
<evidence type="ECO:0000313" key="3">
    <source>
        <dbReference type="Proteomes" id="UP000193978"/>
    </source>
</evidence>
<protein>
    <submittedName>
        <fullName evidence="2">Uncharacterized protein</fullName>
    </submittedName>
</protein>
<organism evidence="2 3">
    <name type="scientific">Methylocystis bryophila</name>
    <dbReference type="NCBI Taxonomy" id="655015"/>
    <lineage>
        <taxon>Bacteria</taxon>
        <taxon>Pseudomonadati</taxon>
        <taxon>Pseudomonadota</taxon>
        <taxon>Alphaproteobacteria</taxon>
        <taxon>Hyphomicrobiales</taxon>
        <taxon>Methylocystaceae</taxon>
        <taxon>Methylocystis</taxon>
    </lineage>
</organism>
<name>A0A1W6MX63_9HYPH</name>
<evidence type="ECO:0000256" key="1">
    <source>
        <dbReference type="SAM" id="MobiDB-lite"/>
    </source>
</evidence>
<keyword evidence="3" id="KW-1185">Reference proteome</keyword>
<accession>A0A1W6MX63</accession>
<reference evidence="2 3" key="1">
    <citation type="submission" date="2017-02" db="EMBL/GenBank/DDBJ databases">
        <authorList>
            <person name="Peterson S.W."/>
        </authorList>
    </citation>
    <scope>NUCLEOTIDE SEQUENCE [LARGE SCALE GENOMIC DNA]</scope>
    <source>
        <strain evidence="2 3">S285</strain>
    </source>
</reference>
<dbReference type="STRING" id="655015.B1812_15025"/>
<dbReference type="EMBL" id="CP019948">
    <property type="protein sequence ID" value="ARN82180.1"/>
    <property type="molecule type" value="Genomic_DNA"/>
</dbReference>
<feature type="region of interest" description="Disordered" evidence="1">
    <location>
        <begin position="77"/>
        <end position="98"/>
    </location>
</feature>
<evidence type="ECO:0000313" key="2">
    <source>
        <dbReference type="EMBL" id="ARN82180.1"/>
    </source>
</evidence>
<feature type="compositionally biased region" description="Basic and acidic residues" evidence="1">
    <location>
        <begin position="82"/>
        <end position="98"/>
    </location>
</feature>
<sequence length="98" mass="11329">MTVNKKIVCLPTEEELSNRLLRHLQWRQGSIEVVLLWKGYLAALLEWSLIEVQTYDRLIAHLPKIALTESQELFLGGPFTPESEKETDEHLLQDDAQT</sequence>
<dbReference type="KEGG" id="mbry:B1812_15025"/>
<gene>
    <name evidence="2" type="ORF">B1812_15025</name>
</gene>